<evidence type="ECO:0000256" key="5">
    <source>
        <dbReference type="ARBA" id="ARBA00023237"/>
    </source>
</evidence>
<dbReference type="Pfam" id="PF07980">
    <property type="entry name" value="SusD_RagB"/>
    <property type="match status" value="1"/>
</dbReference>
<keyword evidence="10" id="KW-1185">Reference proteome</keyword>
<dbReference type="Gene3D" id="2.20.20.130">
    <property type="match status" value="1"/>
</dbReference>
<reference evidence="9" key="1">
    <citation type="submission" date="2021-03" db="EMBL/GenBank/DDBJ databases">
        <authorList>
            <person name="Lu T."/>
            <person name="Wang Q."/>
            <person name="Han X."/>
        </authorList>
    </citation>
    <scope>NUCLEOTIDE SEQUENCE</scope>
    <source>
        <strain evidence="9">WQ 2009</strain>
    </source>
</reference>
<feature type="chain" id="PRO_5035793917" evidence="6">
    <location>
        <begin position="24"/>
        <end position="487"/>
    </location>
</feature>
<organism evidence="9 10">
    <name type="scientific">Rhinopithecimicrobium faecis</name>
    <dbReference type="NCBI Taxonomy" id="2820698"/>
    <lineage>
        <taxon>Bacteria</taxon>
        <taxon>Pseudomonadati</taxon>
        <taxon>Bacteroidota</taxon>
        <taxon>Sphingobacteriia</taxon>
        <taxon>Sphingobacteriales</taxon>
        <taxon>Sphingobacteriaceae</taxon>
        <taxon>Rhinopithecimicrobium</taxon>
    </lineage>
</organism>
<evidence type="ECO:0000256" key="6">
    <source>
        <dbReference type="SAM" id="SignalP"/>
    </source>
</evidence>
<accession>A0A8T4HAM4</accession>
<evidence type="ECO:0000259" key="8">
    <source>
        <dbReference type="Pfam" id="PF14322"/>
    </source>
</evidence>
<evidence type="ECO:0000256" key="4">
    <source>
        <dbReference type="ARBA" id="ARBA00023136"/>
    </source>
</evidence>
<comment type="caution">
    <text evidence="9">The sequence shown here is derived from an EMBL/GenBank/DDBJ whole genome shotgun (WGS) entry which is preliminary data.</text>
</comment>
<dbReference type="SUPFAM" id="SSF48452">
    <property type="entry name" value="TPR-like"/>
    <property type="match status" value="1"/>
</dbReference>
<protein>
    <submittedName>
        <fullName evidence="9">RagB/SusD family nutrient uptake outer membrane protein</fullName>
    </submittedName>
</protein>
<evidence type="ECO:0000256" key="1">
    <source>
        <dbReference type="ARBA" id="ARBA00004442"/>
    </source>
</evidence>
<keyword evidence="5" id="KW-0998">Cell outer membrane</keyword>
<dbReference type="GO" id="GO:0009279">
    <property type="term" value="C:cell outer membrane"/>
    <property type="evidence" value="ECO:0007669"/>
    <property type="project" value="UniProtKB-SubCell"/>
</dbReference>
<keyword evidence="4" id="KW-0472">Membrane</keyword>
<comment type="similarity">
    <text evidence="2">Belongs to the SusD family.</text>
</comment>
<dbReference type="InterPro" id="IPR012944">
    <property type="entry name" value="SusD_RagB_dom"/>
</dbReference>
<feature type="domain" description="SusD-like N-terminal" evidence="8">
    <location>
        <begin position="22"/>
        <end position="209"/>
    </location>
</feature>
<feature type="signal peptide" evidence="6">
    <location>
        <begin position="1"/>
        <end position="23"/>
    </location>
</feature>
<dbReference type="AlphaFoldDB" id="A0A8T4HAM4"/>
<name>A0A8T4HAM4_9SPHI</name>
<dbReference type="Gene3D" id="1.25.40.900">
    <property type="match status" value="1"/>
</dbReference>
<sequence>MKKYTAITLVSLALSLGSCSNFLDVKPTNAIEAESAITTAADAKVVINGLMRNMTSSNYYGRNFPLYADVKGGDLTVLSQGRGMDYLYTFNHSASANTFNGIWSQGFNCIAQVNNLLENVERIKAAGTLENFDTYIGQALTARAITNFDLVRLYGKSYNDDKKAWGIPNITTKLASESQMLRNTVEENYAQILTDLLAAEPLLAKAKGNGYINYYANKAMQARVHLYMENYAKALEAAEVVINSGVYKLYENEAWVDSWKKEFNDESIFELAIYPSEGDLLNNSLGAYFRRRAHGSSAILGYFMASTDFLNRLNQDPTDVRLGIMANDETSTSRLGTCYKYSGSTSLSGDKNSSNNTAVNIKVIRLSEVYLIAAEAALATDKTKAASYLNAIRKRSANLAPATAATVSLDLIALERSKELYGEGHRFFDMIRWNKTITFDDDFGGFNVMQRTKSIDRTFYKTLLPIAVDEINANPGIAAQQNPGYGN</sequence>
<evidence type="ECO:0000256" key="3">
    <source>
        <dbReference type="ARBA" id="ARBA00022729"/>
    </source>
</evidence>
<dbReference type="PROSITE" id="PS51257">
    <property type="entry name" value="PROKAR_LIPOPROTEIN"/>
    <property type="match status" value="1"/>
</dbReference>
<evidence type="ECO:0000313" key="9">
    <source>
        <dbReference type="EMBL" id="MBP3943335.1"/>
    </source>
</evidence>
<dbReference type="CDD" id="cd08977">
    <property type="entry name" value="SusD"/>
    <property type="match status" value="1"/>
</dbReference>
<dbReference type="RefSeq" id="WP_353546826.1">
    <property type="nucleotide sequence ID" value="NZ_JAGKSB010000006.1"/>
</dbReference>
<dbReference type="InterPro" id="IPR011990">
    <property type="entry name" value="TPR-like_helical_dom_sf"/>
</dbReference>
<dbReference type="Proteomes" id="UP000679691">
    <property type="component" value="Unassembled WGS sequence"/>
</dbReference>
<comment type="subcellular location">
    <subcellularLocation>
        <location evidence="1">Cell outer membrane</location>
    </subcellularLocation>
</comment>
<dbReference type="Gene3D" id="1.25.40.390">
    <property type="match status" value="1"/>
</dbReference>
<evidence type="ECO:0000256" key="2">
    <source>
        <dbReference type="ARBA" id="ARBA00006275"/>
    </source>
</evidence>
<gene>
    <name evidence="9" type="ORF">J5U18_07125</name>
</gene>
<evidence type="ECO:0000313" key="10">
    <source>
        <dbReference type="Proteomes" id="UP000679691"/>
    </source>
</evidence>
<feature type="domain" description="RagB/SusD" evidence="7">
    <location>
        <begin position="327"/>
        <end position="485"/>
    </location>
</feature>
<evidence type="ECO:0000259" key="7">
    <source>
        <dbReference type="Pfam" id="PF07980"/>
    </source>
</evidence>
<dbReference type="EMBL" id="JAGKSB010000006">
    <property type="protein sequence ID" value="MBP3943335.1"/>
    <property type="molecule type" value="Genomic_DNA"/>
</dbReference>
<dbReference type="Pfam" id="PF14322">
    <property type="entry name" value="SusD-like_3"/>
    <property type="match status" value="1"/>
</dbReference>
<keyword evidence="3 6" id="KW-0732">Signal</keyword>
<dbReference type="InterPro" id="IPR033985">
    <property type="entry name" value="SusD-like_N"/>
</dbReference>
<proteinExistence type="inferred from homology"/>